<dbReference type="Proteomes" id="UP000775213">
    <property type="component" value="Unassembled WGS sequence"/>
</dbReference>
<gene>
    <name evidence="1" type="ORF">IEQ34_015291</name>
</gene>
<accession>A0AAV7GHC1</accession>
<evidence type="ECO:0000313" key="1">
    <source>
        <dbReference type="EMBL" id="KAH0455259.1"/>
    </source>
</evidence>
<reference evidence="1 2" key="1">
    <citation type="journal article" date="2021" name="Hortic Res">
        <title>Chromosome-scale assembly of the Dendrobium chrysotoxum genome enhances the understanding of orchid evolution.</title>
        <authorList>
            <person name="Zhang Y."/>
            <person name="Zhang G.Q."/>
            <person name="Zhang D."/>
            <person name="Liu X.D."/>
            <person name="Xu X.Y."/>
            <person name="Sun W.H."/>
            <person name="Yu X."/>
            <person name="Zhu X."/>
            <person name="Wang Z.W."/>
            <person name="Zhao X."/>
            <person name="Zhong W.Y."/>
            <person name="Chen H."/>
            <person name="Yin W.L."/>
            <person name="Huang T."/>
            <person name="Niu S.C."/>
            <person name="Liu Z.J."/>
        </authorList>
    </citation>
    <scope>NUCLEOTIDE SEQUENCE [LARGE SCALE GENOMIC DNA]</scope>
    <source>
        <strain evidence="1">Lindl</strain>
    </source>
</reference>
<dbReference type="EMBL" id="JAGFBR010000014">
    <property type="protein sequence ID" value="KAH0455259.1"/>
    <property type="molecule type" value="Genomic_DNA"/>
</dbReference>
<name>A0AAV7GHC1_DENCH</name>
<proteinExistence type="predicted"/>
<protein>
    <submittedName>
        <fullName evidence="1">Uncharacterized protein</fullName>
    </submittedName>
</protein>
<organism evidence="1 2">
    <name type="scientific">Dendrobium chrysotoxum</name>
    <name type="common">Orchid</name>
    <dbReference type="NCBI Taxonomy" id="161865"/>
    <lineage>
        <taxon>Eukaryota</taxon>
        <taxon>Viridiplantae</taxon>
        <taxon>Streptophyta</taxon>
        <taxon>Embryophyta</taxon>
        <taxon>Tracheophyta</taxon>
        <taxon>Spermatophyta</taxon>
        <taxon>Magnoliopsida</taxon>
        <taxon>Liliopsida</taxon>
        <taxon>Asparagales</taxon>
        <taxon>Orchidaceae</taxon>
        <taxon>Epidendroideae</taxon>
        <taxon>Malaxideae</taxon>
        <taxon>Dendrobiinae</taxon>
        <taxon>Dendrobium</taxon>
    </lineage>
</organism>
<comment type="caution">
    <text evidence="1">The sequence shown here is derived from an EMBL/GenBank/DDBJ whole genome shotgun (WGS) entry which is preliminary data.</text>
</comment>
<dbReference type="AlphaFoldDB" id="A0AAV7GHC1"/>
<sequence length="68" mass="7573">MGGDLVAQCLSLAWKIISLAEVMRIEARITLLLFSRMVATSGGLLFGYDHDIFASLSIYLEIFPCPFF</sequence>
<keyword evidence="2" id="KW-1185">Reference proteome</keyword>
<evidence type="ECO:0000313" key="2">
    <source>
        <dbReference type="Proteomes" id="UP000775213"/>
    </source>
</evidence>